<proteinExistence type="predicted"/>
<reference evidence="1 2" key="1">
    <citation type="submission" date="2019-05" db="EMBL/GenBank/DDBJ databases">
        <title>Whole genome sequence analysis of broad host range Salmonella enterica bacteriophages.</title>
        <authorList>
            <person name="Bhandare S.G."/>
            <person name="Colavecchio A."/>
            <person name="Emond-Rheault J.-G."/>
            <person name="Hamel J."/>
            <person name="Kukavica-Ibrulj I."/>
            <person name="Boyle B."/>
            <person name="Levesque R.C."/>
            <person name="Goodridge L."/>
        </authorList>
    </citation>
    <scope>NUCLEOTIDE SEQUENCE [LARGE SCALE GENOMIC DNA]</scope>
</reference>
<dbReference type="RefSeq" id="YP_009848118.1">
    <property type="nucleotide sequence ID" value="NC_048781.1"/>
</dbReference>
<organism evidence="1 2">
    <name type="scientific">Salmonella phage vB_SenS_SB13</name>
    <dbReference type="NCBI Taxonomy" id="2591135"/>
    <lineage>
        <taxon>Viruses</taxon>
        <taxon>Duplodnaviria</taxon>
        <taxon>Heunggongvirae</taxon>
        <taxon>Uroviricota</taxon>
        <taxon>Caudoviricetes</taxon>
        <taxon>Demerecviridae</taxon>
        <taxon>Markadamsvirinae</taxon>
        <taxon>Epseptimavirus</taxon>
        <taxon>Epseptimavirus SB13</taxon>
    </lineage>
</organism>
<dbReference type="Proteomes" id="UP000327388">
    <property type="component" value="Segment"/>
</dbReference>
<evidence type="ECO:0000313" key="1">
    <source>
        <dbReference type="EMBL" id="QFG07645.1"/>
    </source>
</evidence>
<name>A0A5J6TAY2_9CAUD</name>
<dbReference type="KEGG" id="vg:55618536"/>
<sequence length="34" mass="3767">MQARCPLQADPFPKIFKFTKAISSVCVLPSDISQ</sequence>
<evidence type="ECO:0000313" key="2">
    <source>
        <dbReference type="Proteomes" id="UP000327388"/>
    </source>
</evidence>
<dbReference type="GeneID" id="55618536"/>
<accession>A0A5J6TAY2</accession>
<keyword evidence="2" id="KW-1185">Reference proteome</keyword>
<dbReference type="EMBL" id="MK947459">
    <property type="protein sequence ID" value="QFG07645.1"/>
    <property type="molecule type" value="Genomic_DNA"/>
</dbReference>
<protein>
    <submittedName>
        <fullName evidence="1">Uncharacterized protein</fullName>
    </submittedName>
</protein>